<evidence type="ECO:0000313" key="3">
    <source>
        <dbReference type="Proteomes" id="UP000053789"/>
    </source>
</evidence>
<dbReference type="VEuPathDB" id="FungiDB:Z519_08180"/>
<feature type="compositionally biased region" description="Polar residues" evidence="1">
    <location>
        <begin position="19"/>
        <end position="29"/>
    </location>
</feature>
<dbReference type="OrthoDB" id="4159761at2759"/>
<dbReference type="GeneID" id="27701108"/>
<dbReference type="Proteomes" id="UP000053789">
    <property type="component" value="Unassembled WGS sequence"/>
</dbReference>
<dbReference type="AlphaFoldDB" id="A0A0D2I2Z8"/>
<evidence type="ECO:0000313" key="2">
    <source>
        <dbReference type="EMBL" id="KIW91284.1"/>
    </source>
</evidence>
<protein>
    <submittedName>
        <fullName evidence="2">Uncharacterized protein</fullName>
    </submittedName>
</protein>
<feature type="region of interest" description="Disordered" evidence="1">
    <location>
        <begin position="1"/>
        <end position="94"/>
    </location>
</feature>
<reference evidence="2" key="1">
    <citation type="submission" date="2015-01" db="EMBL/GenBank/DDBJ databases">
        <title>The Genome Sequence of Cladophialophora bantiana CBS 173.52.</title>
        <authorList>
            <consortium name="The Broad Institute Genomics Platform"/>
            <person name="Cuomo C."/>
            <person name="de Hoog S."/>
            <person name="Gorbushina A."/>
            <person name="Stielow B."/>
            <person name="Teixiera M."/>
            <person name="Abouelleil A."/>
            <person name="Chapman S.B."/>
            <person name="Priest M."/>
            <person name="Young S.K."/>
            <person name="Wortman J."/>
            <person name="Nusbaum C."/>
            <person name="Birren B."/>
        </authorList>
    </citation>
    <scope>NUCLEOTIDE SEQUENCE [LARGE SCALE GENOMIC DNA]</scope>
    <source>
        <strain evidence="2">CBS 173.52</strain>
    </source>
</reference>
<name>A0A0D2I2Z8_CLAB1</name>
<feature type="compositionally biased region" description="Low complexity" evidence="1">
    <location>
        <begin position="76"/>
        <end position="93"/>
    </location>
</feature>
<accession>A0A0D2I2Z8</accession>
<feature type="compositionally biased region" description="Polar residues" evidence="1">
    <location>
        <begin position="37"/>
        <end position="60"/>
    </location>
</feature>
<keyword evidence="3" id="KW-1185">Reference proteome</keyword>
<dbReference type="EMBL" id="KN846991">
    <property type="protein sequence ID" value="KIW91284.1"/>
    <property type="molecule type" value="Genomic_DNA"/>
</dbReference>
<evidence type="ECO:0000256" key="1">
    <source>
        <dbReference type="SAM" id="MobiDB-lite"/>
    </source>
</evidence>
<gene>
    <name evidence="2" type="ORF">Z519_08180</name>
</gene>
<sequence>MSPMRPTGAPYINPPDIISSPSKRSNVNSGRYERRSSQISSTPLLTPAETASTDDASITNRKLGDEVPARLVDQASSSQSSPHNSSRNSESEPGSMVVPFVTNISNAEVFSCSLLPLWPVFQDPRTLSASDVCEIQGVAATLAAAGLFDDAFDLCYAEHKYWQVCTSNIWTDEILYPLLATPIDSSAQCMVTVAINCARNSRPRRRGEMAYQA</sequence>
<proteinExistence type="predicted"/>
<dbReference type="HOGENOM" id="CLU_1294255_0_0_1"/>
<dbReference type="RefSeq" id="XP_016617953.1">
    <property type="nucleotide sequence ID" value="XM_016765908.1"/>
</dbReference>
<organism evidence="2 3">
    <name type="scientific">Cladophialophora bantiana (strain ATCC 10958 / CBS 173.52 / CDC B-1940 / NIH 8579)</name>
    <name type="common">Xylohypha bantiana</name>
    <dbReference type="NCBI Taxonomy" id="1442370"/>
    <lineage>
        <taxon>Eukaryota</taxon>
        <taxon>Fungi</taxon>
        <taxon>Dikarya</taxon>
        <taxon>Ascomycota</taxon>
        <taxon>Pezizomycotina</taxon>
        <taxon>Eurotiomycetes</taxon>
        <taxon>Chaetothyriomycetidae</taxon>
        <taxon>Chaetothyriales</taxon>
        <taxon>Herpotrichiellaceae</taxon>
        <taxon>Cladophialophora</taxon>
    </lineage>
</organism>